<keyword evidence="1" id="KW-0812">Transmembrane</keyword>
<accession>A0A3D0KJK9</accession>
<dbReference type="AlphaFoldDB" id="A0A3D0KJK9"/>
<proteinExistence type="predicted"/>
<feature type="transmembrane region" description="Helical" evidence="1">
    <location>
        <begin position="16"/>
        <end position="38"/>
    </location>
</feature>
<reference evidence="3" key="1">
    <citation type="journal article" date="2018" name="Nat. Biotechnol.">
        <title>A standardized bacterial taxonomy based on genome phylogeny substantially revises the tree of life.</title>
        <authorList>
            <person name="Parks D.H."/>
            <person name="Chuvochina M."/>
            <person name="Waite D.W."/>
            <person name="Rinke C."/>
            <person name="Skarshewski A."/>
            <person name="Chaumeil P.A."/>
            <person name="Hugenholtz P."/>
        </authorList>
    </citation>
    <scope>NUCLEOTIDE SEQUENCE [LARGE SCALE GENOMIC DNA]</scope>
    <source>
        <strain evidence="3">UBA11284</strain>
    </source>
</reference>
<dbReference type="InterPro" id="IPR003646">
    <property type="entry name" value="SH3-like_bac-type"/>
</dbReference>
<dbReference type="EMBL" id="DOTR01000097">
    <property type="protein sequence ID" value="HCA03747.1"/>
    <property type="molecule type" value="Genomic_DNA"/>
</dbReference>
<dbReference type="Gene3D" id="2.30.30.40">
    <property type="entry name" value="SH3 Domains"/>
    <property type="match status" value="1"/>
</dbReference>
<evidence type="ECO:0000313" key="3">
    <source>
        <dbReference type="EMBL" id="HCA03747.1"/>
    </source>
</evidence>
<protein>
    <recommendedName>
        <fullName evidence="2">SH3b domain-containing protein</fullName>
    </recommendedName>
</protein>
<name>A0A3D0KJK9_9GAMM</name>
<evidence type="ECO:0000259" key="2">
    <source>
        <dbReference type="Pfam" id="PF08239"/>
    </source>
</evidence>
<evidence type="ECO:0000256" key="1">
    <source>
        <dbReference type="SAM" id="Phobius"/>
    </source>
</evidence>
<keyword evidence="1" id="KW-0472">Membrane</keyword>
<sequence length="250" mass="27403">MPCSVKTVDKTGRRSIVVHGVVVVLAVCASLVFGGLLASAQEVGTYAFVDAQELNLHAAPSTGSSVIRTLPRRTVVSILERKGGWARVFVQGANGEPAEGWLSTHFLGSNATTIAELRPGQSDGRIRRPALSNQPHRWAGPLRVSQLDFDCRRPLFGNSGIRKCAASVRVQLSPEEYDPNRTDRVLVACRGEISYQTENEGYAKRIVAFERRSISLDDRLGHTVRVDFDVRSDRSKIISAQLQAFSCARD</sequence>
<dbReference type="Pfam" id="PF08239">
    <property type="entry name" value="SH3_3"/>
    <property type="match status" value="1"/>
</dbReference>
<keyword evidence="1" id="KW-1133">Transmembrane helix</keyword>
<organism evidence="3">
    <name type="scientific">Halomonas campaniensis</name>
    <dbReference type="NCBI Taxonomy" id="213554"/>
    <lineage>
        <taxon>Bacteria</taxon>
        <taxon>Pseudomonadati</taxon>
        <taxon>Pseudomonadota</taxon>
        <taxon>Gammaproteobacteria</taxon>
        <taxon>Oceanospirillales</taxon>
        <taxon>Halomonadaceae</taxon>
        <taxon>Halomonas</taxon>
    </lineage>
</organism>
<feature type="domain" description="SH3b" evidence="2">
    <location>
        <begin position="54"/>
        <end position="107"/>
    </location>
</feature>
<gene>
    <name evidence="3" type="ORF">DEO68_16650</name>
</gene>
<comment type="caution">
    <text evidence="3">The sequence shown here is derived from an EMBL/GenBank/DDBJ whole genome shotgun (WGS) entry which is preliminary data.</text>
</comment>